<accession>A0A2P2R1A2</accession>
<name>A0A2P2R1A2_RHIMU</name>
<organism evidence="1">
    <name type="scientific">Rhizophora mucronata</name>
    <name type="common">Asiatic mangrove</name>
    <dbReference type="NCBI Taxonomy" id="61149"/>
    <lineage>
        <taxon>Eukaryota</taxon>
        <taxon>Viridiplantae</taxon>
        <taxon>Streptophyta</taxon>
        <taxon>Embryophyta</taxon>
        <taxon>Tracheophyta</taxon>
        <taxon>Spermatophyta</taxon>
        <taxon>Magnoliopsida</taxon>
        <taxon>eudicotyledons</taxon>
        <taxon>Gunneridae</taxon>
        <taxon>Pentapetalae</taxon>
        <taxon>rosids</taxon>
        <taxon>fabids</taxon>
        <taxon>Malpighiales</taxon>
        <taxon>Rhizophoraceae</taxon>
        <taxon>Rhizophora</taxon>
    </lineage>
</organism>
<evidence type="ECO:0000313" key="1">
    <source>
        <dbReference type="EMBL" id="MBX72987.1"/>
    </source>
</evidence>
<dbReference type="AlphaFoldDB" id="A0A2P2R1A2"/>
<reference evidence="1" key="1">
    <citation type="submission" date="2018-02" db="EMBL/GenBank/DDBJ databases">
        <title>Rhizophora mucronata_Transcriptome.</title>
        <authorList>
            <person name="Meera S.P."/>
            <person name="Sreeshan A."/>
            <person name="Augustine A."/>
        </authorList>
    </citation>
    <scope>NUCLEOTIDE SEQUENCE</scope>
    <source>
        <tissue evidence="1">Leaf</tissue>
    </source>
</reference>
<protein>
    <submittedName>
        <fullName evidence="1">Uncharacterized protein</fullName>
    </submittedName>
</protein>
<proteinExistence type="predicted"/>
<dbReference type="EMBL" id="GGEC01092503">
    <property type="protein sequence ID" value="MBX72987.1"/>
    <property type="molecule type" value="Transcribed_RNA"/>
</dbReference>
<sequence>MKKTSVVKLQDPQKYLHTGYTIMCITHARPLLWNLS</sequence>